<organism evidence="1 2">
    <name type="scientific">Dysgonomonas macrotermitis</name>
    <dbReference type="NCBI Taxonomy" id="1346286"/>
    <lineage>
        <taxon>Bacteria</taxon>
        <taxon>Pseudomonadati</taxon>
        <taxon>Bacteroidota</taxon>
        <taxon>Bacteroidia</taxon>
        <taxon>Bacteroidales</taxon>
        <taxon>Dysgonomonadaceae</taxon>
        <taxon>Dysgonomonas</taxon>
    </lineage>
</organism>
<evidence type="ECO:0000313" key="2">
    <source>
        <dbReference type="Proteomes" id="UP000184480"/>
    </source>
</evidence>
<protein>
    <submittedName>
        <fullName evidence="1">Uncharacterized protein</fullName>
    </submittedName>
</protein>
<dbReference type="STRING" id="1346286.SAMN05444362_113110"/>
<dbReference type="Proteomes" id="UP000184480">
    <property type="component" value="Unassembled WGS sequence"/>
</dbReference>
<accession>A0A1M5GAC9</accession>
<dbReference type="EMBL" id="FQUC01000013">
    <property type="protein sequence ID" value="SHG00666.1"/>
    <property type="molecule type" value="Genomic_DNA"/>
</dbReference>
<evidence type="ECO:0000313" key="1">
    <source>
        <dbReference type="EMBL" id="SHG00666.1"/>
    </source>
</evidence>
<dbReference type="AlphaFoldDB" id="A0A1M5GAC9"/>
<sequence>MQNAGVTINPTYATGVWVPPSSEPSDVITDDSGGDSGACLLNNQVLGSASIFRLDFNYMMGNNPPADTRYFTVNIVSVTSGATVYSAEVIIPGGLDTGHIAPFEVSFLSLVSESSINTGYKMIFGVDTAGSNGLPGNVSVMLMEVVRVN</sequence>
<keyword evidence="2" id="KW-1185">Reference proteome</keyword>
<gene>
    <name evidence="1" type="ORF">SAMN05444362_113110</name>
</gene>
<name>A0A1M5GAC9_9BACT</name>
<reference evidence="2" key="1">
    <citation type="submission" date="2016-11" db="EMBL/GenBank/DDBJ databases">
        <authorList>
            <person name="Varghese N."/>
            <person name="Submissions S."/>
        </authorList>
    </citation>
    <scope>NUCLEOTIDE SEQUENCE [LARGE SCALE GENOMIC DNA]</scope>
    <source>
        <strain evidence="2">DSM 27370</strain>
    </source>
</reference>
<proteinExistence type="predicted"/>